<keyword evidence="4" id="KW-0576">Peroxisome</keyword>
<dbReference type="Gene3D" id="3.30.300.30">
    <property type="match status" value="1"/>
</dbReference>
<comment type="caution">
    <text evidence="7">The sequence shown here is derived from an EMBL/GenBank/DDBJ whole genome shotgun (WGS) entry which is preliminary data.</text>
</comment>
<evidence type="ECO:0000256" key="1">
    <source>
        <dbReference type="ARBA" id="ARBA00004275"/>
    </source>
</evidence>
<comment type="similarity">
    <text evidence="2">Belongs to the ATP-dependent AMP-binding enzyme family.</text>
</comment>
<dbReference type="Pfam" id="PF13193">
    <property type="entry name" value="AMP-binding_C"/>
    <property type="match status" value="1"/>
</dbReference>
<evidence type="ECO:0000313" key="8">
    <source>
        <dbReference type="Proteomes" id="UP000327044"/>
    </source>
</evidence>
<name>A0A5N4B7T5_PHOPY</name>
<dbReference type="SUPFAM" id="SSF56801">
    <property type="entry name" value="Acetyl-CoA synthetase-like"/>
    <property type="match status" value="1"/>
</dbReference>
<accession>A0A5N4B7T5</accession>
<dbReference type="Pfam" id="PF00501">
    <property type="entry name" value="AMP-binding"/>
    <property type="match status" value="1"/>
</dbReference>
<dbReference type="OrthoDB" id="10253869at2759"/>
<evidence type="ECO:0000256" key="4">
    <source>
        <dbReference type="ARBA" id="ARBA00023140"/>
    </source>
</evidence>
<dbReference type="AlphaFoldDB" id="A0A5N4B7T5"/>
<dbReference type="EMBL" id="VVIM01000001">
    <property type="protein sequence ID" value="KAB0805608.1"/>
    <property type="molecule type" value="Genomic_DNA"/>
</dbReference>
<feature type="domain" description="AMP-binding enzyme C-terminal" evidence="6">
    <location>
        <begin position="452"/>
        <end position="528"/>
    </location>
</feature>
<dbReference type="PANTHER" id="PTHR24096:SF149">
    <property type="entry name" value="AMP-BINDING DOMAIN-CONTAINING PROTEIN-RELATED"/>
    <property type="match status" value="1"/>
</dbReference>
<feature type="domain" description="AMP-dependent synthetase/ligase" evidence="5">
    <location>
        <begin position="57"/>
        <end position="402"/>
    </location>
</feature>
<dbReference type="Proteomes" id="UP000327044">
    <property type="component" value="Unassembled WGS sequence"/>
</dbReference>
<dbReference type="InterPro" id="IPR045851">
    <property type="entry name" value="AMP-bd_C_sf"/>
</dbReference>
<organism evidence="7 8">
    <name type="scientific">Photinus pyralis</name>
    <name type="common">Common eastern firefly</name>
    <name type="synonym">Lampyris pyralis</name>
    <dbReference type="NCBI Taxonomy" id="7054"/>
    <lineage>
        <taxon>Eukaryota</taxon>
        <taxon>Metazoa</taxon>
        <taxon>Ecdysozoa</taxon>
        <taxon>Arthropoda</taxon>
        <taxon>Hexapoda</taxon>
        <taxon>Insecta</taxon>
        <taxon>Pterygota</taxon>
        <taxon>Neoptera</taxon>
        <taxon>Endopterygota</taxon>
        <taxon>Coleoptera</taxon>
        <taxon>Polyphaga</taxon>
        <taxon>Elateriformia</taxon>
        <taxon>Elateroidea</taxon>
        <taxon>Lampyridae</taxon>
        <taxon>Lampyrinae</taxon>
        <taxon>Photinus</taxon>
    </lineage>
</organism>
<dbReference type="InterPro" id="IPR000873">
    <property type="entry name" value="AMP-dep_synth/lig_dom"/>
</dbReference>
<dbReference type="GO" id="GO:0005777">
    <property type="term" value="C:peroxisome"/>
    <property type="evidence" value="ECO:0007669"/>
    <property type="project" value="UniProtKB-SubCell"/>
</dbReference>
<evidence type="ECO:0000313" key="7">
    <source>
        <dbReference type="EMBL" id="KAB0805608.1"/>
    </source>
</evidence>
<sequence length="552" mass="60565">MELLDGRCNDEDEYVVKGERSDCVPEPKGLGYEFFEVMSRYRLLRAQVDAISGMGDTYGSLLERSVATAIKMRKMGIKSKDVITVCGVNHLNSCVPIIAALFVGAVPACLDPLWPKPEITRVLNLVKPKIVFVDQALIEVVEDALSQTNADATTVTFGDSEKYAEFKHFVAEKPDVDFHPYETSDNRETACVFFSSGSTGFPQGISLSHRALLGQANVLVSSGLCFDTSLSYATQNWISSAVTFFPTILAGGCRVIVPAFAPQGFWELQERFSVTFSVFSSTQAIALVKHGRPNGVDTSHLRDLLIGGALLSAHHLQALRELCPSTNCSIAYGLTECSGIVITFNRLSRREIALMYAKPGSSGLISADFACKIVNPRTGATLGPNQNGELCMKSDYVMNGYYGMDSKESLYPDGWLRTGDLGYYDQDRCFYILGRLTETFKFKDYDISPALIEGTLVTHPLIQSAIVIGIPDEESGNQPLAVVCVTEGCRNVGEEEVVKYVEERMPDQYRLRGGVRFARALPFTTTGKPRKAHLTKLILSGKFNFFSVAPGI</sequence>
<dbReference type="InParanoid" id="A0A5N4B7T5"/>
<evidence type="ECO:0000259" key="5">
    <source>
        <dbReference type="Pfam" id="PF00501"/>
    </source>
</evidence>
<dbReference type="PANTHER" id="PTHR24096">
    <property type="entry name" value="LONG-CHAIN-FATTY-ACID--COA LIGASE"/>
    <property type="match status" value="1"/>
</dbReference>
<evidence type="ECO:0000256" key="2">
    <source>
        <dbReference type="ARBA" id="ARBA00006432"/>
    </source>
</evidence>
<keyword evidence="3" id="KW-0436">Ligase</keyword>
<proteinExistence type="inferred from homology"/>
<dbReference type="InterPro" id="IPR042099">
    <property type="entry name" value="ANL_N_sf"/>
</dbReference>
<reference evidence="7 8" key="1">
    <citation type="journal article" date="2018" name="Elife">
        <title>Firefly genomes illuminate parallel origins of bioluminescence in beetles.</title>
        <authorList>
            <person name="Fallon T.R."/>
            <person name="Lower S.E."/>
            <person name="Chang C.H."/>
            <person name="Bessho-Uehara M."/>
            <person name="Martin G.J."/>
            <person name="Bewick A.J."/>
            <person name="Behringer M."/>
            <person name="Debat H.J."/>
            <person name="Wong I."/>
            <person name="Day J.C."/>
            <person name="Suvorov A."/>
            <person name="Silva C.J."/>
            <person name="Stanger-Hall K.F."/>
            <person name="Hall D.W."/>
            <person name="Schmitz R.J."/>
            <person name="Nelson D.R."/>
            <person name="Lewis S.M."/>
            <person name="Shigenobu S."/>
            <person name="Bybee S.M."/>
            <person name="Larracuente A.M."/>
            <person name="Oba Y."/>
            <person name="Weng J.K."/>
        </authorList>
    </citation>
    <scope>NUCLEOTIDE SEQUENCE [LARGE SCALE GENOMIC DNA]</scope>
    <source>
        <strain evidence="7">1611_PpyrPB1</strain>
        <tissue evidence="7">Whole body</tissue>
    </source>
</reference>
<gene>
    <name evidence="7" type="ORF">PPYR_02578</name>
</gene>
<keyword evidence="8" id="KW-1185">Reference proteome</keyword>
<dbReference type="InterPro" id="IPR025110">
    <property type="entry name" value="AMP-bd_C"/>
</dbReference>
<dbReference type="GO" id="GO:0016405">
    <property type="term" value="F:CoA-ligase activity"/>
    <property type="evidence" value="ECO:0007669"/>
    <property type="project" value="TreeGrafter"/>
</dbReference>
<comment type="subcellular location">
    <subcellularLocation>
        <location evidence="1">Peroxisome</location>
    </subcellularLocation>
</comment>
<evidence type="ECO:0000259" key="6">
    <source>
        <dbReference type="Pfam" id="PF13193"/>
    </source>
</evidence>
<evidence type="ECO:0000256" key="3">
    <source>
        <dbReference type="ARBA" id="ARBA00022598"/>
    </source>
</evidence>
<dbReference type="Gene3D" id="3.40.50.12780">
    <property type="entry name" value="N-terminal domain of ligase-like"/>
    <property type="match status" value="1"/>
</dbReference>
<protein>
    <recommendedName>
        <fullName evidence="9">AMP-dependent synthetase/ligase domain-containing protein</fullName>
    </recommendedName>
</protein>
<evidence type="ECO:0008006" key="9">
    <source>
        <dbReference type="Google" id="ProtNLM"/>
    </source>
</evidence>